<feature type="signal peptide" evidence="1">
    <location>
        <begin position="1"/>
        <end position="23"/>
    </location>
</feature>
<proteinExistence type="predicted"/>
<evidence type="ECO:0000256" key="1">
    <source>
        <dbReference type="SAM" id="SignalP"/>
    </source>
</evidence>
<feature type="chain" id="PRO_5008904005" evidence="1">
    <location>
        <begin position="24"/>
        <end position="88"/>
    </location>
</feature>
<evidence type="ECO:0000313" key="3">
    <source>
        <dbReference type="Proteomes" id="UP000094527"/>
    </source>
</evidence>
<dbReference type="EMBL" id="LJIJ01001320">
    <property type="protein sequence ID" value="ODM92144.1"/>
    <property type="molecule type" value="Genomic_DNA"/>
</dbReference>
<gene>
    <name evidence="2" type="ORF">Ocin01_14538</name>
</gene>
<sequence length="88" mass="9244">MSRTLVGIIVICIAIGMLEICEASPGQGGNNVGQGLDDLNLLCLSSPPHLATYADVTVNGRGYYVLHCCATAMVALNWETCRVGFLGT</sequence>
<protein>
    <submittedName>
        <fullName evidence="2">Uncharacterized protein</fullName>
    </submittedName>
</protein>
<keyword evidence="3" id="KW-1185">Reference proteome</keyword>
<organism evidence="2 3">
    <name type="scientific">Orchesella cincta</name>
    <name type="common">Springtail</name>
    <name type="synonym">Podura cincta</name>
    <dbReference type="NCBI Taxonomy" id="48709"/>
    <lineage>
        <taxon>Eukaryota</taxon>
        <taxon>Metazoa</taxon>
        <taxon>Ecdysozoa</taxon>
        <taxon>Arthropoda</taxon>
        <taxon>Hexapoda</taxon>
        <taxon>Collembola</taxon>
        <taxon>Entomobryomorpha</taxon>
        <taxon>Entomobryoidea</taxon>
        <taxon>Orchesellidae</taxon>
        <taxon>Orchesellinae</taxon>
        <taxon>Orchesella</taxon>
    </lineage>
</organism>
<comment type="caution">
    <text evidence="2">The sequence shown here is derived from an EMBL/GenBank/DDBJ whole genome shotgun (WGS) entry which is preliminary data.</text>
</comment>
<keyword evidence="1" id="KW-0732">Signal</keyword>
<name>A0A1D2MH00_ORCCI</name>
<dbReference type="Proteomes" id="UP000094527">
    <property type="component" value="Unassembled WGS sequence"/>
</dbReference>
<accession>A0A1D2MH00</accession>
<evidence type="ECO:0000313" key="2">
    <source>
        <dbReference type="EMBL" id="ODM92144.1"/>
    </source>
</evidence>
<dbReference type="AlphaFoldDB" id="A0A1D2MH00"/>
<reference evidence="2 3" key="1">
    <citation type="journal article" date="2016" name="Genome Biol. Evol.">
        <title>Gene Family Evolution Reflects Adaptation to Soil Environmental Stressors in the Genome of the Collembolan Orchesella cincta.</title>
        <authorList>
            <person name="Faddeeva-Vakhrusheva A."/>
            <person name="Derks M.F."/>
            <person name="Anvar S.Y."/>
            <person name="Agamennone V."/>
            <person name="Suring W."/>
            <person name="Smit S."/>
            <person name="van Straalen N.M."/>
            <person name="Roelofs D."/>
        </authorList>
    </citation>
    <scope>NUCLEOTIDE SEQUENCE [LARGE SCALE GENOMIC DNA]</scope>
    <source>
        <tissue evidence="2">Mixed pool</tissue>
    </source>
</reference>